<dbReference type="InterPro" id="IPR016181">
    <property type="entry name" value="Acyl_CoA_acyltransferase"/>
</dbReference>
<dbReference type="InterPro" id="IPR000182">
    <property type="entry name" value="GNAT_dom"/>
</dbReference>
<evidence type="ECO:0000313" key="3">
    <source>
        <dbReference type="Proteomes" id="UP000473648"/>
    </source>
</evidence>
<dbReference type="Proteomes" id="UP000473648">
    <property type="component" value="Unassembled WGS sequence"/>
</dbReference>
<dbReference type="Pfam" id="PF00583">
    <property type="entry name" value="Acetyltransf_1"/>
    <property type="match status" value="1"/>
</dbReference>
<dbReference type="PANTHER" id="PTHR43138:SF1">
    <property type="entry name" value="N-ACETYLTRANSFERASE ACA1"/>
    <property type="match status" value="1"/>
</dbReference>
<sequence>MTIAVKKWTVKEVGSAVRIWNQIVEEGKAFPQTNLLTYEEGKAFFAKQDYTGIAYDTESGAIVGLYILHPNNVGRCGHIANTSYAVDREVRGQHIGRLLVEDSIAQARDLGYGIIQLNAVVATNQAALKLYKDIGFKQLGTIERGFRMDDGHYEAIIPHVYYL</sequence>
<protein>
    <submittedName>
        <fullName evidence="2">GNAT family N-acetyltransferase</fullName>
    </submittedName>
</protein>
<dbReference type="EMBL" id="VOGB01000005">
    <property type="protein sequence ID" value="MQM73638.1"/>
    <property type="molecule type" value="Genomic_DNA"/>
</dbReference>
<evidence type="ECO:0000259" key="1">
    <source>
        <dbReference type="PROSITE" id="PS51186"/>
    </source>
</evidence>
<dbReference type="InterPro" id="IPR052742">
    <property type="entry name" value="Mito_N-acetyltransferase"/>
</dbReference>
<comment type="caution">
    <text evidence="2">The sequence shown here is derived from an EMBL/GenBank/DDBJ whole genome shotgun (WGS) entry which is preliminary data.</text>
</comment>
<keyword evidence="3" id="KW-1185">Reference proteome</keyword>
<dbReference type="PANTHER" id="PTHR43138">
    <property type="entry name" value="ACETYLTRANSFERASE, GNAT FAMILY"/>
    <property type="match status" value="1"/>
</dbReference>
<dbReference type="Gene3D" id="3.40.630.30">
    <property type="match status" value="1"/>
</dbReference>
<accession>A0A6L5GU06</accession>
<reference evidence="2" key="1">
    <citation type="journal article" date="2020" name="Appl. Environ. Microbiol.">
        <title>Medium-Chain Fatty Acid Synthesis by 'Candidatus Weimeria bifida' gen. nov., sp. nov., and 'Candidatus Pseudoramibacter fermentans' sp. nov.</title>
        <authorList>
            <person name="Scarborough M.J."/>
            <person name="Myers K.S."/>
            <person name="Donohue T.J."/>
            <person name="Noguera D.R."/>
        </authorList>
    </citation>
    <scope>NUCLEOTIDE SEQUENCE</scope>
    <source>
        <strain evidence="2">EUB1.1</strain>
    </source>
</reference>
<dbReference type="AlphaFoldDB" id="A0A6L5GU06"/>
<name>A0A6L5GU06_9FIRM</name>
<dbReference type="CDD" id="cd04301">
    <property type="entry name" value="NAT_SF"/>
    <property type="match status" value="1"/>
</dbReference>
<proteinExistence type="predicted"/>
<dbReference type="PROSITE" id="PS51186">
    <property type="entry name" value="GNAT"/>
    <property type="match status" value="1"/>
</dbReference>
<organism evidence="2 3">
    <name type="scientific">Candidatus Pseudoramibacter fermentans</name>
    <dbReference type="NCBI Taxonomy" id="2594427"/>
    <lineage>
        <taxon>Bacteria</taxon>
        <taxon>Bacillati</taxon>
        <taxon>Bacillota</taxon>
        <taxon>Clostridia</taxon>
        <taxon>Eubacteriales</taxon>
        <taxon>Eubacteriaceae</taxon>
        <taxon>Pseudoramibacter</taxon>
    </lineage>
</organism>
<gene>
    <name evidence="2" type="ORF">FRC53_09555</name>
</gene>
<feature type="domain" description="N-acetyltransferase" evidence="1">
    <location>
        <begin position="3"/>
        <end position="160"/>
    </location>
</feature>
<dbReference type="GO" id="GO:0016747">
    <property type="term" value="F:acyltransferase activity, transferring groups other than amino-acyl groups"/>
    <property type="evidence" value="ECO:0007669"/>
    <property type="project" value="InterPro"/>
</dbReference>
<evidence type="ECO:0000313" key="2">
    <source>
        <dbReference type="EMBL" id="MQM73638.1"/>
    </source>
</evidence>
<dbReference type="SUPFAM" id="SSF55729">
    <property type="entry name" value="Acyl-CoA N-acyltransferases (Nat)"/>
    <property type="match status" value="1"/>
</dbReference>